<dbReference type="Proteomes" id="UP000199659">
    <property type="component" value="Unassembled WGS sequence"/>
</dbReference>
<proteinExistence type="predicted"/>
<keyword evidence="2" id="KW-1185">Reference proteome</keyword>
<evidence type="ECO:0000313" key="2">
    <source>
        <dbReference type="Proteomes" id="UP000199659"/>
    </source>
</evidence>
<protein>
    <submittedName>
        <fullName evidence="1">Uncharacterized protein</fullName>
    </submittedName>
</protein>
<dbReference type="AlphaFoldDB" id="A0A1I6KQP5"/>
<reference evidence="1 2" key="1">
    <citation type="submission" date="2016-10" db="EMBL/GenBank/DDBJ databases">
        <authorList>
            <person name="de Groot N.N."/>
        </authorList>
    </citation>
    <scope>NUCLEOTIDE SEQUENCE [LARGE SCALE GENOMIC DNA]</scope>
    <source>
        <strain evidence="1 2">743A</strain>
    </source>
</reference>
<dbReference type="EMBL" id="FOYZ01000010">
    <property type="protein sequence ID" value="SFR93536.1"/>
    <property type="molecule type" value="Genomic_DNA"/>
</dbReference>
<dbReference type="STRING" id="37658.SAMN05661086_02589"/>
<name>A0A1I6KQP5_9FIRM</name>
<gene>
    <name evidence="1" type="ORF">SAMN05661086_02589</name>
</gene>
<sequence length="148" mass="16084">MFAINQSSNPAGAATTAALPSTNKVRSKMECMSIFPNCGFRKGGSSKVKEEGTPFSNVLDSNKDIRNVIIMPSRITKVRSIAESSLPPGRGRNPIKNMVIIAIIAGKRPLHGIKLLVRMAMSRSRLESIMRQPITPAALHPSPMHMYG</sequence>
<organism evidence="1 2">
    <name type="scientific">Anaeromicropila populeti</name>
    <dbReference type="NCBI Taxonomy" id="37658"/>
    <lineage>
        <taxon>Bacteria</taxon>
        <taxon>Bacillati</taxon>
        <taxon>Bacillota</taxon>
        <taxon>Clostridia</taxon>
        <taxon>Lachnospirales</taxon>
        <taxon>Lachnospiraceae</taxon>
        <taxon>Anaeromicropila</taxon>
    </lineage>
</organism>
<evidence type="ECO:0000313" key="1">
    <source>
        <dbReference type="EMBL" id="SFR93536.1"/>
    </source>
</evidence>
<accession>A0A1I6KQP5</accession>